<accession>A0A5B7DEA8</accession>
<keyword evidence="1" id="KW-0472">Membrane</keyword>
<feature type="transmembrane region" description="Helical" evidence="1">
    <location>
        <begin position="85"/>
        <end position="106"/>
    </location>
</feature>
<proteinExistence type="predicted"/>
<keyword evidence="3" id="KW-1185">Reference proteome</keyword>
<reference evidence="2 3" key="1">
    <citation type="submission" date="2019-05" db="EMBL/GenBank/DDBJ databases">
        <title>Another draft genome of Portunus trituberculatus and its Hox gene families provides insights of decapod evolution.</title>
        <authorList>
            <person name="Jeong J.-H."/>
            <person name="Song I."/>
            <person name="Kim S."/>
            <person name="Choi T."/>
            <person name="Kim D."/>
            <person name="Ryu S."/>
            <person name="Kim W."/>
        </authorList>
    </citation>
    <scope>NUCLEOTIDE SEQUENCE [LARGE SCALE GENOMIC DNA]</scope>
    <source>
        <tissue evidence="2">Muscle</tissue>
    </source>
</reference>
<dbReference type="EMBL" id="VSRR010000801">
    <property type="protein sequence ID" value="MPC19762.1"/>
    <property type="molecule type" value="Genomic_DNA"/>
</dbReference>
<evidence type="ECO:0000313" key="2">
    <source>
        <dbReference type="EMBL" id="MPC19762.1"/>
    </source>
</evidence>
<evidence type="ECO:0000256" key="1">
    <source>
        <dbReference type="SAM" id="Phobius"/>
    </source>
</evidence>
<dbReference type="Proteomes" id="UP000324222">
    <property type="component" value="Unassembled WGS sequence"/>
</dbReference>
<protein>
    <submittedName>
        <fullName evidence="2">Uncharacterized protein</fullName>
    </submittedName>
</protein>
<evidence type="ECO:0000313" key="3">
    <source>
        <dbReference type="Proteomes" id="UP000324222"/>
    </source>
</evidence>
<dbReference type="AlphaFoldDB" id="A0A5B7DEA8"/>
<keyword evidence="1" id="KW-1133">Transmembrane helix</keyword>
<gene>
    <name evidence="2" type="ORF">E2C01_012688</name>
</gene>
<keyword evidence="1" id="KW-0812">Transmembrane</keyword>
<name>A0A5B7DEA8_PORTR</name>
<organism evidence="2 3">
    <name type="scientific">Portunus trituberculatus</name>
    <name type="common">Swimming crab</name>
    <name type="synonym">Neptunus trituberculatus</name>
    <dbReference type="NCBI Taxonomy" id="210409"/>
    <lineage>
        <taxon>Eukaryota</taxon>
        <taxon>Metazoa</taxon>
        <taxon>Ecdysozoa</taxon>
        <taxon>Arthropoda</taxon>
        <taxon>Crustacea</taxon>
        <taxon>Multicrustacea</taxon>
        <taxon>Malacostraca</taxon>
        <taxon>Eumalacostraca</taxon>
        <taxon>Eucarida</taxon>
        <taxon>Decapoda</taxon>
        <taxon>Pleocyemata</taxon>
        <taxon>Brachyura</taxon>
        <taxon>Eubrachyura</taxon>
        <taxon>Portunoidea</taxon>
        <taxon>Portunidae</taxon>
        <taxon>Portuninae</taxon>
        <taxon>Portunus</taxon>
    </lineage>
</organism>
<comment type="caution">
    <text evidence="2">The sequence shown here is derived from an EMBL/GenBank/DDBJ whole genome shotgun (WGS) entry which is preliminary data.</text>
</comment>
<sequence>MDYPHSNAHFHVTTHILKLTYAPHSTHTCTPQYPHVHLITPCTSSVATLSHLTIRSVGLAALPVLHQANIRVEEVLCLFLTLYPMILNTLSIAAFLFSSGIITICTQVRSHR</sequence>